<dbReference type="Pfam" id="PF07204">
    <property type="entry name" value="Orthoreo_P10"/>
    <property type="match status" value="1"/>
</dbReference>
<sequence length="364" mass="40184">MEVYNTACALLFIVHNFILLEGFQWSYHQQASHVFNVVLGSNVSLPCEYVLTPQEQQEANIFHLLTWTREQPFNSDNWAGLAIKSTLTGSKVIYDDPQHIFMTNGALNVTNVSIKDHTRYQCAFQSSFFATPSIIELNVQYKPTDTQLSSSSEPVEEGKSLVITCTARANPSAEYKFYRNNKLISSSSTGVLTFVSAKNDDQGTYRCVPHNILGEGPQATITVTVKDEEMFPIWAYGAIGGGVLCVVLIASLIAFCRARKKQPDTRGKKPQNNVSRQGNATGAHIGPAFYGQQMNGGREIGHLNGALSFSDVRINREIPVAMKGAMSANDIRLGENTYSTIQEAYPTRSVIQLIEAGRELDTQL</sequence>
<dbReference type="OrthoDB" id="5990129at2759"/>
<keyword evidence="5" id="KW-0393">Immunoglobulin domain</keyword>
<dbReference type="InterPro" id="IPR013783">
    <property type="entry name" value="Ig-like_fold"/>
</dbReference>
<dbReference type="InterPro" id="IPR003599">
    <property type="entry name" value="Ig_sub"/>
</dbReference>
<evidence type="ECO:0000313" key="11">
    <source>
        <dbReference type="Proteomes" id="UP001163046"/>
    </source>
</evidence>
<evidence type="ECO:0000256" key="7">
    <source>
        <dbReference type="SAM" id="Phobius"/>
    </source>
</evidence>
<dbReference type="PANTHER" id="PTHR11640">
    <property type="entry name" value="NEPHRIN"/>
    <property type="match status" value="1"/>
</dbReference>
<proteinExistence type="predicted"/>
<evidence type="ECO:0000313" key="10">
    <source>
        <dbReference type="EMBL" id="KAJ7371574.1"/>
    </source>
</evidence>
<dbReference type="SMART" id="SM00408">
    <property type="entry name" value="IGc2"/>
    <property type="match status" value="1"/>
</dbReference>
<evidence type="ECO:0000256" key="1">
    <source>
        <dbReference type="ARBA" id="ARBA00004479"/>
    </source>
</evidence>
<evidence type="ECO:0000256" key="4">
    <source>
        <dbReference type="ARBA" id="ARBA00023180"/>
    </source>
</evidence>
<evidence type="ECO:0000256" key="3">
    <source>
        <dbReference type="ARBA" id="ARBA00023157"/>
    </source>
</evidence>
<organism evidence="10 11">
    <name type="scientific">Desmophyllum pertusum</name>
    <dbReference type="NCBI Taxonomy" id="174260"/>
    <lineage>
        <taxon>Eukaryota</taxon>
        <taxon>Metazoa</taxon>
        <taxon>Cnidaria</taxon>
        <taxon>Anthozoa</taxon>
        <taxon>Hexacorallia</taxon>
        <taxon>Scleractinia</taxon>
        <taxon>Caryophylliina</taxon>
        <taxon>Caryophylliidae</taxon>
        <taxon>Desmophyllum</taxon>
    </lineage>
</organism>
<comment type="caution">
    <text evidence="10">The sequence shown here is derived from an EMBL/GenBank/DDBJ whole genome shotgun (WGS) entry which is preliminary data.</text>
</comment>
<dbReference type="InterPro" id="IPR036179">
    <property type="entry name" value="Ig-like_dom_sf"/>
</dbReference>
<dbReference type="CDD" id="cd00096">
    <property type="entry name" value="Ig"/>
    <property type="match status" value="1"/>
</dbReference>
<feature type="domain" description="Ig-like" evidence="9">
    <location>
        <begin position="143"/>
        <end position="224"/>
    </location>
</feature>
<comment type="subcellular location">
    <subcellularLocation>
        <location evidence="1">Membrane</location>
        <topology evidence="1">Single-pass type I membrane protein</topology>
    </subcellularLocation>
</comment>
<dbReference type="InterPro" id="IPR051275">
    <property type="entry name" value="Cell_adhesion_signaling"/>
</dbReference>
<feature type="compositionally biased region" description="Polar residues" evidence="6">
    <location>
        <begin position="270"/>
        <end position="280"/>
    </location>
</feature>
<reference evidence="10" key="1">
    <citation type="submission" date="2023-01" db="EMBL/GenBank/DDBJ databases">
        <title>Genome assembly of the deep-sea coral Lophelia pertusa.</title>
        <authorList>
            <person name="Herrera S."/>
            <person name="Cordes E."/>
        </authorList>
    </citation>
    <scope>NUCLEOTIDE SEQUENCE</scope>
    <source>
        <strain evidence="10">USNM1676648</strain>
        <tissue evidence="10">Polyp</tissue>
    </source>
</reference>
<feature type="transmembrane region" description="Helical" evidence="7">
    <location>
        <begin position="233"/>
        <end position="256"/>
    </location>
</feature>
<dbReference type="Gene3D" id="2.60.40.10">
    <property type="entry name" value="Immunoglobulins"/>
    <property type="match status" value="2"/>
</dbReference>
<dbReference type="InterPro" id="IPR007110">
    <property type="entry name" value="Ig-like_dom"/>
</dbReference>
<dbReference type="GO" id="GO:0050839">
    <property type="term" value="F:cell adhesion molecule binding"/>
    <property type="evidence" value="ECO:0007669"/>
    <property type="project" value="TreeGrafter"/>
</dbReference>
<keyword evidence="7" id="KW-0812">Transmembrane</keyword>
<dbReference type="GO" id="GO:0098609">
    <property type="term" value="P:cell-cell adhesion"/>
    <property type="evidence" value="ECO:0007669"/>
    <property type="project" value="TreeGrafter"/>
</dbReference>
<dbReference type="Pfam" id="PF13895">
    <property type="entry name" value="Ig_2"/>
    <property type="match status" value="1"/>
</dbReference>
<evidence type="ECO:0000256" key="2">
    <source>
        <dbReference type="ARBA" id="ARBA00023136"/>
    </source>
</evidence>
<dbReference type="InterPro" id="IPR003598">
    <property type="entry name" value="Ig_sub2"/>
</dbReference>
<keyword evidence="7" id="KW-1133">Transmembrane helix</keyword>
<keyword evidence="3" id="KW-1015">Disulfide bond</keyword>
<evidence type="ECO:0000256" key="6">
    <source>
        <dbReference type="SAM" id="MobiDB-lite"/>
    </source>
</evidence>
<accession>A0A9W9Z1M9</accession>
<evidence type="ECO:0000256" key="8">
    <source>
        <dbReference type="SAM" id="SignalP"/>
    </source>
</evidence>
<feature type="chain" id="PRO_5040788639" evidence="8">
    <location>
        <begin position="23"/>
        <end position="364"/>
    </location>
</feature>
<dbReference type="AlphaFoldDB" id="A0A9W9Z1M9"/>
<feature type="region of interest" description="Disordered" evidence="6">
    <location>
        <begin position="261"/>
        <end position="281"/>
    </location>
</feature>
<name>A0A9W9Z1M9_9CNID</name>
<keyword evidence="11" id="KW-1185">Reference proteome</keyword>
<dbReference type="GO" id="GO:0005911">
    <property type="term" value="C:cell-cell junction"/>
    <property type="evidence" value="ECO:0007669"/>
    <property type="project" value="TreeGrafter"/>
</dbReference>
<keyword evidence="8" id="KW-0732">Signal</keyword>
<protein>
    <submittedName>
        <fullName evidence="10">Spectrin binding</fullName>
    </submittedName>
</protein>
<dbReference type="PANTHER" id="PTHR11640:SF31">
    <property type="entry name" value="IRREGULAR CHIASM C-ROUGHEST PROTEIN-RELATED"/>
    <property type="match status" value="1"/>
</dbReference>
<evidence type="ECO:0000259" key="9">
    <source>
        <dbReference type="PROSITE" id="PS50835"/>
    </source>
</evidence>
<dbReference type="GO" id="GO:0005886">
    <property type="term" value="C:plasma membrane"/>
    <property type="evidence" value="ECO:0007669"/>
    <property type="project" value="TreeGrafter"/>
</dbReference>
<dbReference type="SMART" id="SM00409">
    <property type="entry name" value="IG"/>
    <property type="match status" value="2"/>
</dbReference>
<evidence type="ECO:0000256" key="5">
    <source>
        <dbReference type="ARBA" id="ARBA00023319"/>
    </source>
</evidence>
<keyword evidence="4" id="KW-0325">Glycoprotein</keyword>
<feature type="signal peptide" evidence="8">
    <location>
        <begin position="1"/>
        <end position="22"/>
    </location>
</feature>
<keyword evidence="2 7" id="KW-0472">Membrane</keyword>
<dbReference type="InterPro" id="IPR009854">
    <property type="entry name" value="Orthoreo_P10"/>
</dbReference>
<gene>
    <name evidence="10" type="primary">NPHS1</name>
    <name evidence="10" type="ORF">OS493_024249</name>
</gene>
<dbReference type="EMBL" id="MU826844">
    <property type="protein sequence ID" value="KAJ7371574.1"/>
    <property type="molecule type" value="Genomic_DNA"/>
</dbReference>
<dbReference type="Proteomes" id="UP001163046">
    <property type="component" value="Unassembled WGS sequence"/>
</dbReference>
<dbReference type="SUPFAM" id="SSF48726">
    <property type="entry name" value="Immunoglobulin"/>
    <property type="match status" value="2"/>
</dbReference>
<dbReference type="PROSITE" id="PS50835">
    <property type="entry name" value="IG_LIKE"/>
    <property type="match status" value="1"/>
</dbReference>